<evidence type="ECO:0000256" key="2">
    <source>
        <dbReference type="ARBA" id="ARBA00022692"/>
    </source>
</evidence>
<dbReference type="GO" id="GO:0016020">
    <property type="term" value="C:membrane"/>
    <property type="evidence" value="ECO:0007669"/>
    <property type="project" value="UniProtKB-SubCell"/>
</dbReference>
<sequence length="130" mass="14246">MELAFLIGRILYGGFFVVMGMNHFTKFAPMVAYASSKRVPFPRVSVPVTGLMIVLGGLGIASGATAYLRVSVFLISVFLLLVSLFMHNFWAIADPQEKTLQMVHFLKNAALLGAGLMLLSIPSPWSYSIF</sequence>
<gene>
    <name evidence="6" type="ORF">A2847_01805</name>
</gene>
<dbReference type="EMBL" id="MHQD01000009">
    <property type="protein sequence ID" value="OGZ96594.1"/>
    <property type="molecule type" value="Genomic_DNA"/>
</dbReference>
<dbReference type="InterPro" id="IPR032808">
    <property type="entry name" value="DoxX"/>
</dbReference>
<evidence type="ECO:0008006" key="8">
    <source>
        <dbReference type="Google" id="ProtNLM"/>
    </source>
</evidence>
<keyword evidence="2 5" id="KW-0812">Transmembrane</keyword>
<comment type="subcellular location">
    <subcellularLocation>
        <location evidence="1">Membrane</location>
        <topology evidence="1">Multi-pass membrane protein</topology>
    </subcellularLocation>
</comment>
<name>A0A1G2KAT6_9BACT</name>
<keyword evidence="3 5" id="KW-1133">Transmembrane helix</keyword>
<evidence type="ECO:0000313" key="7">
    <source>
        <dbReference type="Proteomes" id="UP000178574"/>
    </source>
</evidence>
<evidence type="ECO:0000256" key="4">
    <source>
        <dbReference type="ARBA" id="ARBA00023136"/>
    </source>
</evidence>
<keyword evidence="4 5" id="KW-0472">Membrane</keyword>
<accession>A0A1G2KAT6</accession>
<dbReference type="AlphaFoldDB" id="A0A1G2KAT6"/>
<feature type="transmembrane region" description="Helical" evidence="5">
    <location>
        <begin position="105"/>
        <end position="125"/>
    </location>
</feature>
<evidence type="ECO:0000256" key="1">
    <source>
        <dbReference type="ARBA" id="ARBA00004141"/>
    </source>
</evidence>
<dbReference type="Proteomes" id="UP000178574">
    <property type="component" value="Unassembled WGS sequence"/>
</dbReference>
<evidence type="ECO:0000313" key="6">
    <source>
        <dbReference type="EMBL" id="OGZ96594.1"/>
    </source>
</evidence>
<feature type="transmembrane region" description="Helical" evidence="5">
    <location>
        <begin position="73"/>
        <end position="93"/>
    </location>
</feature>
<feature type="transmembrane region" description="Helical" evidence="5">
    <location>
        <begin position="6"/>
        <end position="24"/>
    </location>
</feature>
<proteinExistence type="predicted"/>
<dbReference type="Pfam" id="PF07681">
    <property type="entry name" value="DoxX"/>
    <property type="match status" value="1"/>
</dbReference>
<evidence type="ECO:0000256" key="5">
    <source>
        <dbReference type="SAM" id="Phobius"/>
    </source>
</evidence>
<evidence type="ECO:0000256" key="3">
    <source>
        <dbReference type="ARBA" id="ARBA00022989"/>
    </source>
</evidence>
<feature type="transmembrane region" description="Helical" evidence="5">
    <location>
        <begin position="44"/>
        <end position="67"/>
    </location>
</feature>
<protein>
    <recommendedName>
        <fullName evidence="8">DoxX family protein</fullName>
    </recommendedName>
</protein>
<organism evidence="6 7">
    <name type="scientific">Candidatus Sungbacteria bacterium RIFCSPHIGHO2_01_FULL_50_25</name>
    <dbReference type="NCBI Taxonomy" id="1802265"/>
    <lineage>
        <taxon>Bacteria</taxon>
        <taxon>Candidatus Sungiibacteriota</taxon>
    </lineage>
</organism>
<comment type="caution">
    <text evidence="6">The sequence shown here is derived from an EMBL/GenBank/DDBJ whole genome shotgun (WGS) entry which is preliminary data.</text>
</comment>
<reference evidence="6 7" key="1">
    <citation type="journal article" date="2016" name="Nat. Commun.">
        <title>Thousands of microbial genomes shed light on interconnected biogeochemical processes in an aquifer system.</title>
        <authorList>
            <person name="Anantharaman K."/>
            <person name="Brown C.T."/>
            <person name="Hug L.A."/>
            <person name="Sharon I."/>
            <person name="Castelle C.J."/>
            <person name="Probst A.J."/>
            <person name="Thomas B.C."/>
            <person name="Singh A."/>
            <person name="Wilkins M.J."/>
            <person name="Karaoz U."/>
            <person name="Brodie E.L."/>
            <person name="Williams K.H."/>
            <person name="Hubbard S.S."/>
            <person name="Banfield J.F."/>
        </authorList>
    </citation>
    <scope>NUCLEOTIDE SEQUENCE [LARGE SCALE GENOMIC DNA]</scope>
</reference>